<accession>A0A6L5YEK2</accession>
<protein>
    <submittedName>
        <fullName evidence="2">Uncharacterized protein</fullName>
    </submittedName>
</protein>
<dbReference type="EMBL" id="VUNH01000012">
    <property type="protein sequence ID" value="MST56458.1"/>
    <property type="molecule type" value="Genomic_DNA"/>
</dbReference>
<sequence>MTDSIRNSLKRDDRSDLNPSEKHRPFGHDQAFVPRGESGAQGVDVTALASASRTFRRRKTSVPPRPWRHEENRKMRILIFDEKASLKMPELQGAISCSFRRAVGAIKGPEKLRPSYRKFILKNSFIFHGRDVRESRKRERPQFF</sequence>
<keyword evidence="3" id="KW-1185">Reference proteome</keyword>
<feature type="region of interest" description="Disordered" evidence="1">
    <location>
        <begin position="1"/>
        <end position="40"/>
    </location>
</feature>
<comment type="caution">
    <text evidence="2">The sequence shown here is derived from an EMBL/GenBank/DDBJ whole genome shotgun (WGS) entry which is preliminary data.</text>
</comment>
<dbReference type="RefSeq" id="WP_154529536.1">
    <property type="nucleotide sequence ID" value="NZ_VUNH01000012.1"/>
</dbReference>
<evidence type="ECO:0000313" key="3">
    <source>
        <dbReference type="Proteomes" id="UP000473699"/>
    </source>
</evidence>
<dbReference type="AlphaFoldDB" id="A0A6L5YEK2"/>
<gene>
    <name evidence="2" type="ORF">FYJ74_10515</name>
</gene>
<reference evidence="2 3" key="1">
    <citation type="submission" date="2019-08" db="EMBL/GenBank/DDBJ databases">
        <title>In-depth cultivation of the pig gut microbiome towards novel bacterial diversity and tailored functional studies.</title>
        <authorList>
            <person name="Wylensek D."/>
            <person name="Hitch T.C.A."/>
            <person name="Clavel T."/>
        </authorList>
    </citation>
    <scope>NUCLEOTIDE SEQUENCE [LARGE SCALE GENOMIC DNA]</scope>
    <source>
        <strain evidence="2 3">SM-530-WT-4B</strain>
    </source>
</reference>
<evidence type="ECO:0000256" key="1">
    <source>
        <dbReference type="SAM" id="MobiDB-lite"/>
    </source>
</evidence>
<organism evidence="2 3">
    <name type="scientific">Pyramidobacter porci</name>
    <dbReference type="NCBI Taxonomy" id="2605789"/>
    <lineage>
        <taxon>Bacteria</taxon>
        <taxon>Thermotogati</taxon>
        <taxon>Synergistota</taxon>
        <taxon>Synergistia</taxon>
        <taxon>Synergistales</taxon>
        <taxon>Dethiosulfovibrionaceae</taxon>
        <taxon>Pyramidobacter</taxon>
    </lineage>
</organism>
<name>A0A6L5YEK2_9BACT</name>
<evidence type="ECO:0000313" key="2">
    <source>
        <dbReference type="EMBL" id="MST56458.1"/>
    </source>
</evidence>
<feature type="compositionally biased region" description="Basic and acidic residues" evidence="1">
    <location>
        <begin position="9"/>
        <end position="27"/>
    </location>
</feature>
<dbReference type="Proteomes" id="UP000473699">
    <property type="component" value="Unassembled WGS sequence"/>
</dbReference>
<proteinExistence type="predicted"/>